<proteinExistence type="predicted"/>
<comment type="caution">
    <text evidence="2">The sequence shown here is derived from an EMBL/GenBank/DDBJ whole genome shotgun (WGS) entry which is preliminary data.</text>
</comment>
<feature type="compositionally biased region" description="Polar residues" evidence="1">
    <location>
        <begin position="49"/>
        <end position="79"/>
    </location>
</feature>
<reference evidence="3" key="1">
    <citation type="submission" date="2016-06" db="EMBL/GenBank/DDBJ databases">
        <title>Parallel loss of symbiosis genes in relatives of nitrogen-fixing non-legume Parasponia.</title>
        <authorList>
            <person name="Van Velzen R."/>
            <person name="Holmer R."/>
            <person name="Bu F."/>
            <person name="Rutten L."/>
            <person name="Van Zeijl A."/>
            <person name="Liu W."/>
            <person name="Santuari L."/>
            <person name="Cao Q."/>
            <person name="Sharma T."/>
            <person name="Shen D."/>
            <person name="Roswanjaya Y."/>
            <person name="Wardhani T."/>
            <person name="Kalhor M.S."/>
            <person name="Jansen J."/>
            <person name="Van den Hoogen J."/>
            <person name="Gungor B."/>
            <person name="Hartog M."/>
            <person name="Hontelez J."/>
            <person name="Verver J."/>
            <person name="Yang W.-C."/>
            <person name="Schijlen E."/>
            <person name="Repin R."/>
            <person name="Schilthuizen M."/>
            <person name="Schranz E."/>
            <person name="Heidstra R."/>
            <person name="Miyata K."/>
            <person name="Fedorova E."/>
            <person name="Kohlen W."/>
            <person name="Bisseling T."/>
            <person name="Smit S."/>
            <person name="Geurts R."/>
        </authorList>
    </citation>
    <scope>NUCLEOTIDE SEQUENCE [LARGE SCALE GENOMIC DNA]</scope>
    <source>
        <strain evidence="3">cv. WU1-14</strain>
    </source>
</reference>
<evidence type="ECO:0000313" key="2">
    <source>
        <dbReference type="EMBL" id="PON40466.1"/>
    </source>
</evidence>
<accession>A0A2P5AV99</accession>
<keyword evidence="3" id="KW-1185">Reference proteome</keyword>
<dbReference type="Proteomes" id="UP000237105">
    <property type="component" value="Unassembled WGS sequence"/>
</dbReference>
<protein>
    <submittedName>
        <fullName evidence="2">Uncharacterized protein</fullName>
    </submittedName>
</protein>
<sequence length="133" mass="14660">MSGLKLEIKAELRVAELPSLPAMMDYAQRIESKNLLLQQVKGGGISWGRSYSPSNPGALRTTTTMGATPRPSLSTTLHMTSVPERPPMQRSNPGTFSESFRYLTVAEIQTKREKSLCFKCDAKYTMGDVCKGN</sequence>
<evidence type="ECO:0000313" key="3">
    <source>
        <dbReference type="Proteomes" id="UP000237105"/>
    </source>
</evidence>
<dbReference type="EMBL" id="JXTB01000437">
    <property type="protein sequence ID" value="PON40466.1"/>
    <property type="molecule type" value="Genomic_DNA"/>
</dbReference>
<dbReference type="OrthoDB" id="1436532at2759"/>
<gene>
    <name evidence="2" type="ORF">PanWU01x14_297080</name>
</gene>
<feature type="region of interest" description="Disordered" evidence="1">
    <location>
        <begin position="49"/>
        <end position="95"/>
    </location>
</feature>
<dbReference type="AlphaFoldDB" id="A0A2P5AV99"/>
<evidence type="ECO:0000256" key="1">
    <source>
        <dbReference type="SAM" id="MobiDB-lite"/>
    </source>
</evidence>
<organism evidence="2 3">
    <name type="scientific">Parasponia andersonii</name>
    <name type="common">Sponia andersonii</name>
    <dbReference type="NCBI Taxonomy" id="3476"/>
    <lineage>
        <taxon>Eukaryota</taxon>
        <taxon>Viridiplantae</taxon>
        <taxon>Streptophyta</taxon>
        <taxon>Embryophyta</taxon>
        <taxon>Tracheophyta</taxon>
        <taxon>Spermatophyta</taxon>
        <taxon>Magnoliopsida</taxon>
        <taxon>eudicotyledons</taxon>
        <taxon>Gunneridae</taxon>
        <taxon>Pentapetalae</taxon>
        <taxon>rosids</taxon>
        <taxon>fabids</taxon>
        <taxon>Rosales</taxon>
        <taxon>Cannabaceae</taxon>
        <taxon>Parasponia</taxon>
    </lineage>
</organism>
<name>A0A2P5AV99_PARAD</name>